<dbReference type="Proteomes" id="UP001600941">
    <property type="component" value="Unassembled WGS sequence"/>
</dbReference>
<evidence type="ECO:0000256" key="1">
    <source>
        <dbReference type="SAM" id="Phobius"/>
    </source>
</evidence>
<keyword evidence="1" id="KW-0472">Membrane</keyword>
<comment type="caution">
    <text evidence="2">The sequence shown here is derived from an EMBL/GenBank/DDBJ whole genome shotgun (WGS) entry which is preliminary data.</text>
</comment>
<sequence>MSFLSLAGVELKKTRRSGILWILVIPVFLIWLTAVINADINFTIGNEGISPENNFFIQSFMGYAWFMFPASIVISTVMLVQTERKNKGILKMLALPVSAARLCLVKFSILLLLAAVQMFFMTLAYFPSAAIASRIQDYNFMLPVMDILREAGIIYISSIPMAAFFWMLAVSIQTPIFSMGVGMASIVPSVLLINTKIWFAYPMCYPFLMAASRMHELASNMGTFAFELMPFIPVAVGCTVVCLFAACIRFGQAERR</sequence>
<feature type="transmembrane region" description="Helical" evidence="1">
    <location>
        <begin position="103"/>
        <end position="127"/>
    </location>
</feature>
<keyword evidence="3" id="KW-1185">Reference proteome</keyword>
<gene>
    <name evidence="2" type="ORF">K340107D12_50450</name>
</gene>
<feature type="transmembrane region" description="Helical" evidence="1">
    <location>
        <begin position="60"/>
        <end position="82"/>
    </location>
</feature>
<feature type="transmembrane region" description="Helical" evidence="1">
    <location>
        <begin position="20"/>
        <end position="40"/>
    </location>
</feature>
<feature type="transmembrane region" description="Helical" evidence="1">
    <location>
        <begin position="181"/>
        <end position="208"/>
    </location>
</feature>
<evidence type="ECO:0000313" key="2">
    <source>
        <dbReference type="EMBL" id="GAA6502229.1"/>
    </source>
</evidence>
<keyword evidence="1" id="KW-0812">Transmembrane</keyword>
<organism evidence="2 3">
    <name type="scientific">Blautia parvula</name>
    <dbReference type="NCBI Taxonomy" id="2877527"/>
    <lineage>
        <taxon>Bacteria</taxon>
        <taxon>Bacillati</taxon>
        <taxon>Bacillota</taxon>
        <taxon>Clostridia</taxon>
        <taxon>Lachnospirales</taxon>
        <taxon>Lachnospiraceae</taxon>
        <taxon>Blautia</taxon>
    </lineage>
</organism>
<accession>A0ABQ0C0B9</accession>
<name>A0ABQ0C0B9_9FIRM</name>
<dbReference type="Pfam" id="PF12730">
    <property type="entry name" value="ABC2_membrane_4"/>
    <property type="match status" value="1"/>
</dbReference>
<protein>
    <submittedName>
        <fullName evidence="2">ABC transporter permease</fullName>
    </submittedName>
</protein>
<dbReference type="EMBL" id="BAABZQ010000001">
    <property type="protein sequence ID" value="GAA6502229.1"/>
    <property type="molecule type" value="Genomic_DNA"/>
</dbReference>
<keyword evidence="1" id="KW-1133">Transmembrane helix</keyword>
<feature type="transmembrane region" description="Helical" evidence="1">
    <location>
        <begin position="147"/>
        <end position="169"/>
    </location>
</feature>
<proteinExistence type="predicted"/>
<feature type="transmembrane region" description="Helical" evidence="1">
    <location>
        <begin position="228"/>
        <end position="248"/>
    </location>
</feature>
<evidence type="ECO:0000313" key="3">
    <source>
        <dbReference type="Proteomes" id="UP001600941"/>
    </source>
</evidence>
<dbReference type="RefSeq" id="WP_148393518.1">
    <property type="nucleotide sequence ID" value="NZ_BAABZQ010000001.1"/>
</dbReference>
<dbReference type="CDD" id="cd21809">
    <property type="entry name" value="ABC-2_lan_permease-like"/>
    <property type="match status" value="1"/>
</dbReference>
<reference evidence="2 3" key="1">
    <citation type="submission" date="2024-04" db="EMBL/GenBank/DDBJ databases">
        <title>Defined microbial consortia suppress multidrug-resistant proinflammatory Enterobacteriaceae via ecological control.</title>
        <authorList>
            <person name="Furuichi M."/>
            <person name="Kawaguchi T."/>
            <person name="Pust M."/>
            <person name="Yasuma K."/>
            <person name="Plichta D."/>
            <person name="Hasegawa N."/>
            <person name="Ohya T."/>
            <person name="Bhattarai S."/>
            <person name="Sasajima S."/>
            <person name="Aoto Y."/>
            <person name="Tuganbaev T."/>
            <person name="Yaginuma M."/>
            <person name="Ueda M."/>
            <person name="Okahashi N."/>
            <person name="Amafuji K."/>
            <person name="Kiridooshi Y."/>
            <person name="Sugita K."/>
            <person name="Strazar M."/>
            <person name="Skelly A."/>
            <person name="Suda W."/>
            <person name="Hattori M."/>
            <person name="Nakamoto N."/>
            <person name="Caballero S."/>
            <person name="Norman J."/>
            <person name="Olle B."/>
            <person name="Tanoue T."/>
            <person name="Arita M."/>
            <person name="Bucci V."/>
            <person name="Atarashi K."/>
            <person name="Xavier R."/>
            <person name="Honda K."/>
        </authorList>
    </citation>
    <scope>NUCLEOTIDE SEQUENCE [LARGE SCALE GENOMIC DNA]</scope>
    <source>
        <strain evidence="3">k34-0107-D12</strain>
    </source>
</reference>